<sequence>MVVEHQDIKQINIQLLGSSQQSLQYLIQKYCDNKLNHQQSSQNCQFIEYEKTNICVENKNKQVYFWNDFGFDHVEDKNLKLRLKNVHGVIFLYDINNYQHYLETCQRFFRVQILEELLKQKFSKVIIGIQQNQSEQRQVSNKEAQDFSLSTGAKLYELFQFQQINFDESFNYLIQEILRISNIEQKQKNQSLQI</sequence>
<dbReference type="EMBL" id="GG662605">
    <property type="protein sequence ID" value="EAS01073.1"/>
    <property type="molecule type" value="Genomic_DNA"/>
</dbReference>
<keyword evidence="2" id="KW-1185">Reference proteome</keyword>
<proteinExistence type="predicted"/>
<dbReference type="InterPro" id="IPR001806">
    <property type="entry name" value="Small_GTPase"/>
</dbReference>
<evidence type="ECO:0000313" key="2">
    <source>
        <dbReference type="Proteomes" id="UP000009168"/>
    </source>
</evidence>
<protein>
    <submittedName>
        <fullName evidence="1">Ras family protein</fullName>
    </submittedName>
</protein>
<accession>I7MG43</accession>
<name>I7MG43_TETTS</name>
<dbReference type="HOGENOM" id="CLU_1405101_0_0_1"/>
<dbReference type="Gene3D" id="3.40.50.300">
    <property type="entry name" value="P-loop containing nucleotide triphosphate hydrolases"/>
    <property type="match status" value="1"/>
</dbReference>
<dbReference type="AlphaFoldDB" id="I7MG43"/>
<dbReference type="RefSeq" id="XP_001021318.1">
    <property type="nucleotide sequence ID" value="XM_001021318.1"/>
</dbReference>
<organism evidence="1 2">
    <name type="scientific">Tetrahymena thermophila (strain SB210)</name>
    <dbReference type="NCBI Taxonomy" id="312017"/>
    <lineage>
        <taxon>Eukaryota</taxon>
        <taxon>Sar</taxon>
        <taxon>Alveolata</taxon>
        <taxon>Ciliophora</taxon>
        <taxon>Intramacronucleata</taxon>
        <taxon>Oligohymenophorea</taxon>
        <taxon>Hymenostomatida</taxon>
        <taxon>Tetrahymenina</taxon>
        <taxon>Tetrahymenidae</taxon>
        <taxon>Tetrahymena</taxon>
    </lineage>
</organism>
<evidence type="ECO:0000313" key="1">
    <source>
        <dbReference type="EMBL" id="EAS01073.1"/>
    </source>
</evidence>
<reference evidence="2" key="1">
    <citation type="journal article" date="2006" name="PLoS Biol.">
        <title>Macronuclear genome sequence of the ciliate Tetrahymena thermophila, a model eukaryote.</title>
        <authorList>
            <person name="Eisen J.A."/>
            <person name="Coyne R.S."/>
            <person name="Wu M."/>
            <person name="Wu D."/>
            <person name="Thiagarajan M."/>
            <person name="Wortman J.R."/>
            <person name="Badger J.H."/>
            <person name="Ren Q."/>
            <person name="Amedeo P."/>
            <person name="Jones K.M."/>
            <person name="Tallon L.J."/>
            <person name="Delcher A.L."/>
            <person name="Salzberg S.L."/>
            <person name="Silva J.C."/>
            <person name="Haas B.J."/>
            <person name="Majoros W.H."/>
            <person name="Farzad M."/>
            <person name="Carlton J.M."/>
            <person name="Smith R.K. Jr."/>
            <person name="Garg J."/>
            <person name="Pearlman R.E."/>
            <person name="Karrer K.M."/>
            <person name="Sun L."/>
            <person name="Manning G."/>
            <person name="Elde N.C."/>
            <person name="Turkewitz A.P."/>
            <person name="Asai D.J."/>
            <person name="Wilkes D.E."/>
            <person name="Wang Y."/>
            <person name="Cai H."/>
            <person name="Collins K."/>
            <person name="Stewart B.A."/>
            <person name="Lee S.R."/>
            <person name="Wilamowska K."/>
            <person name="Weinberg Z."/>
            <person name="Ruzzo W.L."/>
            <person name="Wloga D."/>
            <person name="Gaertig J."/>
            <person name="Frankel J."/>
            <person name="Tsao C.-C."/>
            <person name="Gorovsky M.A."/>
            <person name="Keeling P.J."/>
            <person name="Waller R.F."/>
            <person name="Patron N.J."/>
            <person name="Cherry J.M."/>
            <person name="Stover N.A."/>
            <person name="Krieger C.J."/>
            <person name="del Toro C."/>
            <person name="Ryder H.F."/>
            <person name="Williamson S.C."/>
            <person name="Barbeau R.A."/>
            <person name="Hamilton E.P."/>
            <person name="Orias E."/>
        </authorList>
    </citation>
    <scope>NUCLEOTIDE SEQUENCE [LARGE SCALE GENOMIC DNA]</scope>
    <source>
        <strain evidence="2">SB210</strain>
    </source>
</reference>
<dbReference type="GeneID" id="7829711"/>
<dbReference type="GO" id="GO:0003924">
    <property type="term" value="F:GTPase activity"/>
    <property type="evidence" value="ECO:0007669"/>
    <property type="project" value="InterPro"/>
</dbReference>
<dbReference type="GO" id="GO:0005525">
    <property type="term" value="F:GTP binding"/>
    <property type="evidence" value="ECO:0007669"/>
    <property type="project" value="InterPro"/>
</dbReference>
<dbReference type="Pfam" id="PF00071">
    <property type="entry name" value="Ras"/>
    <property type="match status" value="1"/>
</dbReference>
<gene>
    <name evidence="1" type="ORF">TTHERM_00316260</name>
</gene>
<dbReference type="InParanoid" id="I7MG43"/>
<dbReference type="KEGG" id="tet:TTHERM_00316260"/>
<dbReference type="Proteomes" id="UP000009168">
    <property type="component" value="Unassembled WGS sequence"/>
</dbReference>
<dbReference type="SUPFAM" id="SSF52540">
    <property type="entry name" value="P-loop containing nucleoside triphosphate hydrolases"/>
    <property type="match status" value="1"/>
</dbReference>
<dbReference type="PROSITE" id="PS51421">
    <property type="entry name" value="RAS"/>
    <property type="match status" value="1"/>
</dbReference>
<dbReference type="PROSITE" id="PS51419">
    <property type="entry name" value="RAB"/>
    <property type="match status" value="1"/>
</dbReference>
<dbReference type="InterPro" id="IPR027417">
    <property type="entry name" value="P-loop_NTPase"/>
</dbReference>